<feature type="region of interest" description="Disordered" evidence="6">
    <location>
        <begin position="782"/>
        <end position="805"/>
    </location>
</feature>
<sequence>MIARPRTTLVCALAVLALCVLAGTQLTSTPSTDLLVGQRSEIAQATQGLAGEFGQDPIAVVVRGDLTQTLAPPQLVRLLDMEGRLARLKGVKAVYGPGTFINQTIVQTSRVISQQLGAVGAQASAAEAAAVRAARARGAGPAAVAAAREAAFQRVLGTQGKPLQDLLVRFGSVGLPALTNTNFIDQLVFGAGVEPKQRFRWLFPDADHALVLVRPKAGISGAEMLALGRQIRKVTGAAKISGTQLSVAGLPLLAAALERQTRLEILRLAPVAVVAMLLLLLVVLRGRRGRLVALALALGSVGVCLALSWPLGLGLTVSTVAALPVILGLGLDFAVQLQARYWIERQAGLAPAGAAARARGALRPTLLIAAGAMAAGFLVLLASPVPLIDRLGAVLAIGCLSAVAVALGVGPALLVLVDRGPSAPLALPQVGRLTRLSPPPAVLAAAAVLALAGIAVSNHVRLQSDISQLAPKGLAELRDTQAVQKEIGTSGQISVAVRAEDVTSPAVLEWLGRAAARAQAVDRRLRPGPDLASLVSGGDPSAVLDRAAVDGMLRLLPSYFLSAVVSRDHHLAELTYGIPFVPVAEQGRIVRRVDAALGSPPPGVRATTAGLVAESATSTRHLDGSRPWLLLLAAATVGVILFGFWRDLRRVVLVLAPALLAAGLSSLVLAALGVTLSPLAAALEPLVLAIGLEFGMLLDMSFRQARADGHSPTAARAVATRDIGGAVGLSAATVATGFAVLGASRLPLLAQLGWLVAAELVLCLVVAVLVVPYASEWLALPSGSGPRRRPSPPAAGTLRIRRASR</sequence>
<feature type="chain" id="PRO_5047429714" evidence="8">
    <location>
        <begin position="23"/>
        <end position="805"/>
    </location>
</feature>
<feature type="domain" description="Membrane transport protein MMPL" evidence="9">
    <location>
        <begin position="586"/>
        <end position="772"/>
    </location>
</feature>
<organism evidence="10 11">
    <name type="scientific">Paraconexibacter antarcticus</name>
    <dbReference type="NCBI Taxonomy" id="2949664"/>
    <lineage>
        <taxon>Bacteria</taxon>
        <taxon>Bacillati</taxon>
        <taxon>Actinomycetota</taxon>
        <taxon>Thermoleophilia</taxon>
        <taxon>Solirubrobacterales</taxon>
        <taxon>Paraconexibacteraceae</taxon>
        <taxon>Paraconexibacter</taxon>
    </lineage>
</organism>
<feature type="transmembrane region" description="Helical" evidence="7">
    <location>
        <begin position="291"/>
        <end position="309"/>
    </location>
</feature>
<keyword evidence="3 7" id="KW-0812">Transmembrane</keyword>
<dbReference type="PANTHER" id="PTHR33406">
    <property type="entry name" value="MEMBRANE PROTEIN MJ1562-RELATED"/>
    <property type="match status" value="1"/>
</dbReference>
<feature type="transmembrane region" description="Helical" evidence="7">
    <location>
        <begin position="315"/>
        <end position="335"/>
    </location>
</feature>
<protein>
    <submittedName>
        <fullName evidence="10">MMPL family transporter</fullName>
    </submittedName>
</protein>
<evidence type="ECO:0000256" key="4">
    <source>
        <dbReference type="ARBA" id="ARBA00022989"/>
    </source>
</evidence>
<evidence type="ECO:0000256" key="1">
    <source>
        <dbReference type="ARBA" id="ARBA00004651"/>
    </source>
</evidence>
<feature type="transmembrane region" description="Helical" evidence="7">
    <location>
        <begin position="754"/>
        <end position="780"/>
    </location>
</feature>
<accession>A0ABY5DPI9</accession>
<feature type="domain" description="Membrane transport protein MMPL" evidence="9">
    <location>
        <begin position="205"/>
        <end position="419"/>
    </location>
</feature>
<keyword evidence="5 7" id="KW-0472">Membrane</keyword>
<feature type="transmembrane region" description="Helical" evidence="7">
    <location>
        <begin position="265"/>
        <end position="284"/>
    </location>
</feature>
<comment type="subcellular location">
    <subcellularLocation>
        <location evidence="1">Cell membrane</location>
        <topology evidence="1">Multi-pass membrane protein</topology>
    </subcellularLocation>
</comment>
<dbReference type="PANTHER" id="PTHR33406:SF13">
    <property type="entry name" value="MEMBRANE PROTEIN YDFJ"/>
    <property type="match status" value="1"/>
</dbReference>
<feature type="transmembrane region" description="Helical" evidence="7">
    <location>
        <begin position="628"/>
        <end position="645"/>
    </location>
</feature>
<evidence type="ECO:0000256" key="2">
    <source>
        <dbReference type="ARBA" id="ARBA00022475"/>
    </source>
</evidence>
<evidence type="ECO:0000256" key="7">
    <source>
        <dbReference type="SAM" id="Phobius"/>
    </source>
</evidence>
<evidence type="ECO:0000313" key="10">
    <source>
        <dbReference type="EMBL" id="UTI63581.1"/>
    </source>
</evidence>
<feature type="transmembrane region" description="Helical" evidence="7">
    <location>
        <begin position="391"/>
        <end position="417"/>
    </location>
</feature>
<feature type="transmembrane region" description="Helical" evidence="7">
    <location>
        <begin position="723"/>
        <end position="742"/>
    </location>
</feature>
<evidence type="ECO:0000256" key="8">
    <source>
        <dbReference type="SAM" id="SignalP"/>
    </source>
</evidence>
<reference evidence="10 11" key="1">
    <citation type="submission" date="2022-06" db="EMBL/GenBank/DDBJ databases">
        <title>Paraconexibacter antarcticus.</title>
        <authorList>
            <person name="Kim C.S."/>
        </authorList>
    </citation>
    <scope>NUCLEOTIDE SEQUENCE [LARGE SCALE GENOMIC DNA]</scope>
    <source>
        <strain evidence="10 11">02-257</strain>
    </source>
</reference>
<evidence type="ECO:0000256" key="3">
    <source>
        <dbReference type="ARBA" id="ARBA00022692"/>
    </source>
</evidence>
<evidence type="ECO:0000256" key="6">
    <source>
        <dbReference type="SAM" id="MobiDB-lite"/>
    </source>
</evidence>
<feature type="transmembrane region" description="Helical" evidence="7">
    <location>
        <begin position="438"/>
        <end position="456"/>
    </location>
</feature>
<dbReference type="Proteomes" id="UP001056035">
    <property type="component" value="Chromosome"/>
</dbReference>
<evidence type="ECO:0000259" key="9">
    <source>
        <dbReference type="Pfam" id="PF03176"/>
    </source>
</evidence>
<name>A0ABY5DPI9_9ACTN</name>
<proteinExistence type="predicted"/>
<dbReference type="InterPro" id="IPR050545">
    <property type="entry name" value="Mycobact_MmpL"/>
</dbReference>
<dbReference type="InterPro" id="IPR004869">
    <property type="entry name" value="MMPL_dom"/>
</dbReference>
<dbReference type="SUPFAM" id="SSF82866">
    <property type="entry name" value="Multidrug efflux transporter AcrB transmembrane domain"/>
    <property type="match status" value="2"/>
</dbReference>
<feature type="transmembrane region" description="Helical" evidence="7">
    <location>
        <begin position="366"/>
        <end position="385"/>
    </location>
</feature>
<dbReference type="Gene3D" id="1.20.1640.10">
    <property type="entry name" value="Multidrug efflux transporter AcrB transmembrane domain"/>
    <property type="match status" value="2"/>
</dbReference>
<feature type="transmembrane region" description="Helical" evidence="7">
    <location>
        <begin position="652"/>
        <end position="676"/>
    </location>
</feature>
<dbReference type="EMBL" id="CP098502">
    <property type="protein sequence ID" value="UTI63581.1"/>
    <property type="molecule type" value="Genomic_DNA"/>
</dbReference>
<keyword evidence="4 7" id="KW-1133">Transmembrane helix</keyword>
<gene>
    <name evidence="10" type="ORF">NBH00_19835</name>
</gene>
<evidence type="ECO:0000256" key="5">
    <source>
        <dbReference type="ARBA" id="ARBA00023136"/>
    </source>
</evidence>
<keyword evidence="8" id="KW-0732">Signal</keyword>
<dbReference type="RefSeq" id="WP_254570306.1">
    <property type="nucleotide sequence ID" value="NZ_CP098502.1"/>
</dbReference>
<dbReference type="Pfam" id="PF03176">
    <property type="entry name" value="MMPL"/>
    <property type="match status" value="2"/>
</dbReference>
<feature type="signal peptide" evidence="8">
    <location>
        <begin position="1"/>
        <end position="22"/>
    </location>
</feature>
<keyword evidence="11" id="KW-1185">Reference proteome</keyword>
<keyword evidence="2" id="KW-1003">Cell membrane</keyword>
<evidence type="ECO:0000313" key="11">
    <source>
        <dbReference type="Proteomes" id="UP001056035"/>
    </source>
</evidence>
<feature type="transmembrane region" description="Helical" evidence="7">
    <location>
        <begin position="682"/>
        <end position="702"/>
    </location>
</feature>